<protein>
    <submittedName>
        <fullName evidence="1">Uncharacterized protein</fullName>
    </submittedName>
</protein>
<dbReference type="EMBL" id="LMCB01000030">
    <property type="protein sequence ID" value="KZL17678.1"/>
    <property type="molecule type" value="Genomic_DNA"/>
</dbReference>
<proteinExistence type="predicted"/>
<name>A0A165XGD0_9HYPH</name>
<gene>
    <name evidence="1" type="ORF">PsAD2_03015</name>
</gene>
<dbReference type="AlphaFoldDB" id="A0A165XGD0"/>
<dbReference type="OrthoDB" id="9134808at2"/>
<evidence type="ECO:0000313" key="2">
    <source>
        <dbReference type="Proteomes" id="UP000076577"/>
    </source>
</evidence>
<comment type="caution">
    <text evidence="1">The sequence shown here is derived from an EMBL/GenBank/DDBJ whole genome shotgun (WGS) entry which is preliminary data.</text>
</comment>
<accession>A0A165XGD0</accession>
<sequence length="77" mass="8367">MGIRAKFFVTKITNHHNPSPGEVSAEVTLNAVHNGNDNEGWSKWTPSGELKMTITNPAALEQLGLGDTFYIDLTPAD</sequence>
<dbReference type="Proteomes" id="UP000076577">
    <property type="component" value="Unassembled WGS sequence"/>
</dbReference>
<keyword evidence="2" id="KW-1185">Reference proteome</keyword>
<dbReference type="RefSeq" id="WP_068007477.1">
    <property type="nucleotide sequence ID" value="NZ_FOFM01000010.1"/>
</dbReference>
<dbReference type="STRING" id="989403.SAMN05421798_11066"/>
<dbReference type="PATRIC" id="fig|989403.3.peg.3231"/>
<evidence type="ECO:0000313" key="1">
    <source>
        <dbReference type="EMBL" id="KZL17678.1"/>
    </source>
</evidence>
<reference evidence="1 2" key="1">
    <citation type="journal article" date="2016" name="Front. Microbiol.">
        <title>Comparative Genomic Analysis Reveals a Diverse Repertoire of Genes Involved in Prokaryote-Eukaryote Interactions within the Pseudovibrio Genus.</title>
        <authorList>
            <person name="Romano S."/>
            <person name="Fernandez-Guerra A."/>
            <person name="Reen F.J."/>
            <person name="Glockner F.O."/>
            <person name="Crowley S.P."/>
            <person name="O'Sullivan O."/>
            <person name="Cotter P.D."/>
            <person name="Adams C."/>
            <person name="Dobson A.D."/>
            <person name="O'Gara F."/>
        </authorList>
    </citation>
    <scope>NUCLEOTIDE SEQUENCE [LARGE SCALE GENOMIC DNA]</scope>
    <source>
        <strain evidence="1 2">Ad2</strain>
    </source>
</reference>
<organism evidence="1 2">
    <name type="scientific">Pseudovibrio axinellae</name>
    <dbReference type="NCBI Taxonomy" id="989403"/>
    <lineage>
        <taxon>Bacteria</taxon>
        <taxon>Pseudomonadati</taxon>
        <taxon>Pseudomonadota</taxon>
        <taxon>Alphaproteobacteria</taxon>
        <taxon>Hyphomicrobiales</taxon>
        <taxon>Stappiaceae</taxon>
        <taxon>Pseudovibrio</taxon>
    </lineage>
</organism>